<dbReference type="CDD" id="cd00063">
    <property type="entry name" value="FN3"/>
    <property type="match status" value="3"/>
</dbReference>
<sequence length="1488" mass="161565">MKAKRPRSSMEMNRGAFGLVRDTPKFGPVNAYPEKCRSDGDCHESRFCLGGVCTDPCQVLDHCDGLLRHGACQVRNHRPVCTCPPTLTLDAEKKACVKGPGCQTDDGKQLSSGEKTARSNCSETCLCEANGTLSCTPTQCPPGLYVSGAFADDPSCVELKSSNADPCCVSVVCPDEPSSEEQKGATEAPAAPTTTEPDPTTPPGAETATAPDAALDVLPLSITHNSTQLQLPSTGGRLTYRADGRPPVTVNGTEQLDRVTVTGLLPGTGYVFTWVGPAGNKKLRVDTRPGCVTNTTSYGVGETYHMGCQSTCVCGGPNQPACRPRCSVARGTVTDPLCSERPDPADPECCVELVCAASSPADEILAEEPETTELPSTTTSSSTTESTTTSAEPSTTTTEDTPSSSPSTEPSLPKPSLIVTARSHSAVTLAWDDFQPPQYAQGYVLQYRRTGGDYPWQRRELPPQRGQTVPLAKVDGLMPGTEYEARVSLHADNDPDALGDSTETTRFTTDDGCVEGEKSYAVGEKFSRGCEESCTCELKGRVQCAPRCPPPLFRAGHFSADPLCKETALDDCCVTAVCDTAPLDEHHQQGADGVDQCEFVHCGPNSQCEMMKAASSGGEADSMEARCICAPGFTQSWDKPDTCVKDSGNVILNRTGCEYDGMLYTPGDEFFKSCEYRCRCSVKNQVECKPRCKVDQSTMLDLPAGCVRVHEPEPNQHCCMELKCDNATSAEESTSEGPFMEDPLEGESISTRFGAARLDPASSDLRIVGLDAVDAGSTSVRVEVPEAVARELSGSLKEAPVTVQWRYIGDGAWESRTVPHRLLHLGDRLLTMLVTGFGRPGDAILKVSLNGETSAEVRGADLLSEQDGGKMNEEHTGANHEQPTGQEPAADTAEPIPDEGFDCVFNGTSYKIGDEFHDGCRQFCLCTSTGVSCAAIECPHHFGLKLINPDCLEWSHPEDFHPTPPNCCPEVTCIDDGSCQFRGETFRNLEKLPEKLTGCDVCYCEFGNVTCQSSCAPVPATPPRELPCSPDQITLGPGPNGCCKLWQCSDDVPSRPSVSVPSSVHTEGLGIGQGNDIDNLRVRDVKPNSVQFSFSIPPALVGLPGRTEVLYTDNPSFGAESTDWDRRVFQTPSGLLDRTDFVWTLGDLRPATTYLMQAKVVFEQVSTILQSSIVEFRTRDPPEPEVALPPKVELDAELQELEVDTNSAEIQWRRLSDQELNYVDGIQLRYRDVDVDAQVWTMTPFIHRELTSYRLTDLKPDTTYEVDIVLMPFTDKHTEMVSSHSIQIHTQAVVDRYAFNVSLTNVEPGPTSVRVNWTGVPKPQYQFVNVYRIVYIYEKEREEKHTFKLAKTSESPSVLIKGLKPSSKYQVWLEAYLKNGKKQVSEVREFVTKPGPIGKAEEIRVDAAGFGGKLQPSDDYYGGMVAAAIIATIAILLCLFLAFLLVRRPPKPAEPTTPARKNGPSYENPAFKNSDLDMNGSNGNERFS</sequence>
<feature type="domain" description="Fibronectin type-III" evidence="5">
    <location>
        <begin position="409"/>
        <end position="512"/>
    </location>
</feature>
<dbReference type="GO" id="GO:0045597">
    <property type="term" value="P:positive regulation of cell differentiation"/>
    <property type="evidence" value="ECO:0007669"/>
    <property type="project" value="TreeGrafter"/>
</dbReference>
<protein>
    <submittedName>
        <fullName evidence="6">Putative epidermal cell surface receptor</fullName>
    </submittedName>
</protein>
<dbReference type="Pfam" id="PF00041">
    <property type="entry name" value="fn3"/>
    <property type="match status" value="1"/>
</dbReference>
<reference evidence="6 7" key="1">
    <citation type="submission" date="2019-07" db="EMBL/GenBank/DDBJ databases">
        <title>Draft genome assembly of a fouling barnacle, Amphibalanus amphitrite (Darwin, 1854): The first reference genome for Thecostraca.</title>
        <authorList>
            <person name="Kim W."/>
        </authorList>
    </citation>
    <scope>NUCLEOTIDE SEQUENCE [LARGE SCALE GENOMIC DNA]</scope>
    <source>
        <strain evidence="6">SNU_AA5</strain>
        <tissue evidence="6">Soma without cirri and trophi</tissue>
    </source>
</reference>
<evidence type="ECO:0000313" key="7">
    <source>
        <dbReference type="Proteomes" id="UP000440578"/>
    </source>
</evidence>
<feature type="domain" description="Fibronectin type-III" evidence="5">
    <location>
        <begin position="1297"/>
        <end position="1395"/>
    </location>
</feature>
<proteinExistence type="predicted"/>
<dbReference type="PANTHER" id="PTHR11348">
    <property type="entry name" value="CONNECTIVE TISSUE GROWTH FACTOR-RELATED"/>
    <property type="match status" value="1"/>
</dbReference>
<keyword evidence="6" id="KW-0675">Receptor</keyword>
<dbReference type="Gene3D" id="2.60.40.10">
    <property type="entry name" value="Immunoglobulins"/>
    <property type="match status" value="3"/>
</dbReference>
<keyword evidence="3" id="KW-1133">Transmembrane helix</keyword>
<accession>A0A6A4WF20</accession>
<evidence type="ECO:0000259" key="4">
    <source>
        <dbReference type="PROSITE" id="PS50184"/>
    </source>
</evidence>
<feature type="region of interest" description="Disordered" evidence="2">
    <location>
        <begin position="1452"/>
        <end position="1488"/>
    </location>
</feature>
<dbReference type="PROSITE" id="PS50853">
    <property type="entry name" value="FN3"/>
    <property type="match status" value="3"/>
</dbReference>
<dbReference type="GO" id="GO:0005178">
    <property type="term" value="F:integrin binding"/>
    <property type="evidence" value="ECO:0007669"/>
    <property type="project" value="TreeGrafter"/>
</dbReference>
<feature type="domain" description="VWFC" evidence="4">
    <location>
        <begin position="903"/>
        <end position="974"/>
    </location>
</feature>
<keyword evidence="3" id="KW-0812">Transmembrane</keyword>
<comment type="caution">
    <text evidence="6">The sequence shown here is derived from an EMBL/GenBank/DDBJ whole genome shotgun (WGS) entry which is preliminary data.</text>
</comment>
<dbReference type="SMART" id="SM00214">
    <property type="entry name" value="VWC"/>
    <property type="match status" value="4"/>
</dbReference>
<dbReference type="InterPro" id="IPR003961">
    <property type="entry name" value="FN3_dom"/>
</dbReference>
<feature type="compositionally biased region" description="Low complexity" evidence="2">
    <location>
        <begin position="372"/>
        <end position="415"/>
    </location>
</feature>
<keyword evidence="3" id="KW-0472">Membrane</keyword>
<evidence type="ECO:0000256" key="1">
    <source>
        <dbReference type="ARBA" id="ARBA00022729"/>
    </source>
</evidence>
<feature type="transmembrane region" description="Helical" evidence="3">
    <location>
        <begin position="1420"/>
        <end position="1446"/>
    </location>
</feature>
<dbReference type="SMART" id="SM00060">
    <property type="entry name" value="FN3"/>
    <property type="match status" value="5"/>
</dbReference>
<organism evidence="6 7">
    <name type="scientific">Amphibalanus amphitrite</name>
    <name type="common">Striped barnacle</name>
    <name type="synonym">Balanus amphitrite</name>
    <dbReference type="NCBI Taxonomy" id="1232801"/>
    <lineage>
        <taxon>Eukaryota</taxon>
        <taxon>Metazoa</taxon>
        <taxon>Ecdysozoa</taxon>
        <taxon>Arthropoda</taxon>
        <taxon>Crustacea</taxon>
        <taxon>Multicrustacea</taxon>
        <taxon>Cirripedia</taxon>
        <taxon>Thoracica</taxon>
        <taxon>Thoracicalcarea</taxon>
        <taxon>Balanomorpha</taxon>
        <taxon>Balanoidea</taxon>
        <taxon>Balanidae</taxon>
        <taxon>Amphibalaninae</taxon>
        <taxon>Amphibalanus</taxon>
    </lineage>
</organism>
<evidence type="ECO:0000256" key="3">
    <source>
        <dbReference type="SAM" id="Phobius"/>
    </source>
</evidence>
<dbReference type="EMBL" id="VIIS01000769">
    <property type="protein sequence ID" value="KAF0305305.1"/>
    <property type="molecule type" value="Genomic_DNA"/>
</dbReference>
<dbReference type="PROSITE" id="PS50184">
    <property type="entry name" value="VWFC_2"/>
    <property type="match status" value="1"/>
</dbReference>
<dbReference type="InterPro" id="IPR001007">
    <property type="entry name" value="VWF_dom"/>
</dbReference>
<dbReference type="InterPro" id="IPR050941">
    <property type="entry name" value="CCN"/>
</dbReference>
<dbReference type="GO" id="GO:0005615">
    <property type="term" value="C:extracellular space"/>
    <property type="evidence" value="ECO:0007669"/>
    <property type="project" value="TreeGrafter"/>
</dbReference>
<evidence type="ECO:0000313" key="6">
    <source>
        <dbReference type="EMBL" id="KAF0305305.1"/>
    </source>
</evidence>
<keyword evidence="7" id="KW-1185">Reference proteome</keyword>
<name>A0A6A4WF20_AMPAM</name>
<feature type="domain" description="Fibronectin type-III" evidence="5">
    <location>
        <begin position="1194"/>
        <end position="1293"/>
    </location>
</feature>
<feature type="compositionally biased region" description="Polar residues" evidence="2">
    <location>
        <begin position="1479"/>
        <end position="1488"/>
    </location>
</feature>
<dbReference type="PANTHER" id="PTHR11348:SF34">
    <property type="entry name" value="EPIDERMAL CELL SURFACE RECEPTOR-RELATED"/>
    <property type="match status" value="1"/>
</dbReference>
<dbReference type="GO" id="GO:0007155">
    <property type="term" value="P:cell adhesion"/>
    <property type="evidence" value="ECO:0007669"/>
    <property type="project" value="TreeGrafter"/>
</dbReference>
<keyword evidence="1" id="KW-0732">Signal</keyword>
<dbReference type="SUPFAM" id="SSF49265">
    <property type="entry name" value="Fibronectin type III"/>
    <property type="match status" value="2"/>
</dbReference>
<feature type="region of interest" description="Disordered" evidence="2">
    <location>
        <begin position="366"/>
        <end position="415"/>
    </location>
</feature>
<feature type="region of interest" description="Disordered" evidence="2">
    <location>
        <begin position="857"/>
        <end position="893"/>
    </location>
</feature>
<evidence type="ECO:0000256" key="2">
    <source>
        <dbReference type="SAM" id="MobiDB-lite"/>
    </source>
</evidence>
<feature type="compositionally biased region" description="Low complexity" evidence="2">
    <location>
        <begin position="185"/>
        <end position="209"/>
    </location>
</feature>
<gene>
    <name evidence="6" type="primary">sas_4</name>
    <name evidence="6" type="ORF">FJT64_002589</name>
</gene>
<dbReference type="InterPro" id="IPR013783">
    <property type="entry name" value="Ig-like_fold"/>
</dbReference>
<dbReference type="Proteomes" id="UP000440578">
    <property type="component" value="Unassembled WGS sequence"/>
</dbReference>
<evidence type="ECO:0000259" key="5">
    <source>
        <dbReference type="PROSITE" id="PS50853"/>
    </source>
</evidence>
<feature type="region of interest" description="Disordered" evidence="2">
    <location>
        <begin position="177"/>
        <end position="209"/>
    </location>
</feature>
<feature type="compositionally biased region" description="Basic and acidic residues" evidence="2">
    <location>
        <begin position="867"/>
        <end position="878"/>
    </location>
</feature>
<dbReference type="InterPro" id="IPR036116">
    <property type="entry name" value="FN3_sf"/>
</dbReference>
<dbReference type="OrthoDB" id="6022609at2759"/>